<dbReference type="AlphaFoldDB" id="C6WRR9"/>
<name>C6WRR9_ACTMD</name>
<keyword evidence="3" id="KW-1185">Reference proteome</keyword>
<feature type="compositionally biased region" description="Basic and acidic residues" evidence="1">
    <location>
        <begin position="220"/>
        <end position="230"/>
    </location>
</feature>
<gene>
    <name evidence="2" type="ordered locus">Amir_2991</name>
</gene>
<dbReference type="eggNOG" id="ENOG5032UJ3">
    <property type="taxonomic scope" value="Bacteria"/>
</dbReference>
<feature type="region of interest" description="Disordered" evidence="1">
    <location>
        <begin position="220"/>
        <end position="239"/>
    </location>
</feature>
<accession>C6WRR9</accession>
<reference evidence="2 3" key="1">
    <citation type="journal article" date="2009" name="Stand. Genomic Sci.">
        <title>Complete genome sequence of Actinosynnema mirum type strain (101).</title>
        <authorList>
            <person name="Land M."/>
            <person name="Lapidus A."/>
            <person name="Mayilraj S."/>
            <person name="Chen F."/>
            <person name="Copeland A."/>
            <person name="Del Rio T.G."/>
            <person name="Nolan M."/>
            <person name="Lucas S."/>
            <person name="Tice H."/>
            <person name="Cheng J.F."/>
            <person name="Chertkov O."/>
            <person name="Bruce D."/>
            <person name="Goodwin L."/>
            <person name="Pitluck S."/>
            <person name="Rohde M."/>
            <person name="Goker M."/>
            <person name="Pati A."/>
            <person name="Ivanova N."/>
            <person name="Mavromatis K."/>
            <person name="Chen A."/>
            <person name="Palaniappan K."/>
            <person name="Hauser L."/>
            <person name="Chang Y.J."/>
            <person name="Jeffries C.C."/>
            <person name="Brettin T."/>
            <person name="Detter J.C."/>
            <person name="Han C."/>
            <person name="Chain P."/>
            <person name="Tindall B.J."/>
            <person name="Bristow J."/>
            <person name="Eisen J.A."/>
            <person name="Markowitz V."/>
            <person name="Hugenholtz P."/>
            <person name="Kyrpides N.C."/>
            <person name="Klenk H.P."/>
        </authorList>
    </citation>
    <scope>NUCLEOTIDE SEQUENCE [LARGE SCALE GENOMIC DNA]</scope>
    <source>
        <strain evidence="3">ATCC 29888 / DSM 43827 / JCM 3225 / NBRC 14064 / NCIMB 13271 / NRRL B-12336 / IMRU 3971 / 101</strain>
    </source>
</reference>
<dbReference type="EMBL" id="CP001630">
    <property type="protein sequence ID" value="ACU36911.1"/>
    <property type="molecule type" value="Genomic_DNA"/>
</dbReference>
<evidence type="ECO:0000256" key="1">
    <source>
        <dbReference type="SAM" id="MobiDB-lite"/>
    </source>
</evidence>
<dbReference type="STRING" id="446462.Amir_2991"/>
<dbReference type="Proteomes" id="UP000002213">
    <property type="component" value="Chromosome"/>
</dbReference>
<dbReference type="KEGG" id="ami:Amir_2991"/>
<evidence type="ECO:0000313" key="2">
    <source>
        <dbReference type="EMBL" id="ACU36911.1"/>
    </source>
</evidence>
<organism evidence="2 3">
    <name type="scientific">Actinosynnema mirum (strain ATCC 29888 / DSM 43827 / JCM 3225 / NBRC 14064 / NCIMB 13271 / NRRL B-12336 / IMRU 3971 / 101)</name>
    <dbReference type="NCBI Taxonomy" id="446462"/>
    <lineage>
        <taxon>Bacteria</taxon>
        <taxon>Bacillati</taxon>
        <taxon>Actinomycetota</taxon>
        <taxon>Actinomycetes</taxon>
        <taxon>Pseudonocardiales</taxon>
        <taxon>Pseudonocardiaceae</taxon>
        <taxon>Actinosynnema</taxon>
    </lineage>
</organism>
<evidence type="ECO:0000313" key="3">
    <source>
        <dbReference type="Proteomes" id="UP000002213"/>
    </source>
</evidence>
<sequence>MDDEISVLEAATAGLTVEPRGKRWTHLPLCVLDAVFSINLRYRGVVRVCEAYATHAGLPDPLLPADRAHEVVGTDRERPVETLVEIGRAAGADDLARLVLRNRGRTSTRGGVRKAEAALRYAETLAAEGVHRFADVSALLADPVRLAQVETKLQLVPGHGAGVRLSYLWMLTGAEDRVKPDRMVLRWLARHLDRVVGATEATALLVALGERTGHSARELDHAVWQHESSRSRAPRTPTR</sequence>
<proteinExistence type="predicted"/>
<protein>
    <submittedName>
        <fullName evidence="2">Uncharacterized protein</fullName>
    </submittedName>
</protein>
<dbReference type="HOGENOM" id="CLU_083610_0_0_11"/>